<feature type="region of interest" description="Disordered" evidence="1">
    <location>
        <begin position="28"/>
        <end position="125"/>
    </location>
</feature>
<evidence type="ECO:0000313" key="2">
    <source>
        <dbReference type="EMBL" id="KAK6515550.1"/>
    </source>
</evidence>
<evidence type="ECO:0000256" key="1">
    <source>
        <dbReference type="SAM" id="MobiDB-lite"/>
    </source>
</evidence>
<sequence length="125" mass="14078">MIHKVMTSATHTKQMASAALASFLQARTAEGPTSDVSRALRRKQQRERKKRSRSHSSVDPGEKGSSESKLSKAVSKKDPKRSTISKEERDIRQRILQMRENKRKGKPIIQPKNSAADSDESDDDF</sequence>
<proteinExistence type="predicted"/>
<comment type="caution">
    <text evidence="2">The sequence shown here is derived from an EMBL/GenBank/DDBJ whole genome shotgun (WGS) entry which is preliminary data.</text>
</comment>
<dbReference type="Proteomes" id="UP001307849">
    <property type="component" value="Unassembled WGS sequence"/>
</dbReference>
<feature type="compositionally biased region" description="Basic and acidic residues" evidence="1">
    <location>
        <begin position="60"/>
        <end position="100"/>
    </location>
</feature>
<gene>
    <name evidence="2" type="ORF">TWF506_007880</name>
</gene>
<dbReference type="AlphaFoldDB" id="A0AAN8RYB9"/>
<evidence type="ECO:0000313" key="3">
    <source>
        <dbReference type="Proteomes" id="UP001307849"/>
    </source>
</evidence>
<feature type="compositionally biased region" description="Basic residues" evidence="1">
    <location>
        <begin position="39"/>
        <end position="54"/>
    </location>
</feature>
<name>A0AAN8RYB9_9PEZI</name>
<dbReference type="EMBL" id="JAVHJM010000004">
    <property type="protein sequence ID" value="KAK6515550.1"/>
    <property type="molecule type" value="Genomic_DNA"/>
</dbReference>
<organism evidence="2 3">
    <name type="scientific">Arthrobotrys conoides</name>
    <dbReference type="NCBI Taxonomy" id="74498"/>
    <lineage>
        <taxon>Eukaryota</taxon>
        <taxon>Fungi</taxon>
        <taxon>Dikarya</taxon>
        <taxon>Ascomycota</taxon>
        <taxon>Pezizomycotina</taxon>
        <taxon>Orbiliomycetes</taxon>
        <taxon>Orbiliales</taxon>
        <taxon>Orbiliaceae</taxon>
        <taxon>Arthrobotrys</taxon>
    </lineage>
</organism>
<protein>
    <submittedName>
        <fullName evidence="2">Uncharacterized protein</fullName>
    </submittedName>
</protein>
<reference evidence="2 3" key="1">
    <citation type="submission" date="2019-10" db="EMBL/GenBank/DDBJ databases">
        <authorList>
            <person name="Palmer J.M."/>
        </authorList>
    </citation>
    <scope>NUCLEOTIDE SEQUENCE [LARGE SCALE GENOMIC DNA]</scope>
    <source>
        <strain evidence="2 3">TWF506</strain>
    </source>
</reference>
<keyword evidence="3" id="KW-1185">Reference proteome</keyword>
<accession>A0AAN8RYB9</accession>